<reference evidence="1" key="1">
    <citation type="submission" date="2017-05" db="UniProtKB">
        <authorList>
            <consortium name="EnsemblMetazoa"/>
        </authorList>
    </citation>
    <scope>IDENTIFICATION</scope>
</reference>
<dbReference type="EnsemblMetazoa" id="Aqu2.1.24097_001">
    <property type="protein sequence ID" value="Aqu2.1.24097_001"/>
    <property type="gene ID" value="Aqu2.1.24097"/>
</dbReference>
<dbReference type="AlphaFoldDB" id="A0A1X7U831"/>
<protein>
    <submittedName>
        <fullName evidence="1">Uncharacterized protein</fullName>
    </submittedName>
</protein>
<organism evidence="1">
    <name type="scientific">Amphimedon queenslandica</name>
    <name type="common">Sponge</name>
    <dbReference type="NCBI Taxonomy" id="400682"/>
    <lineage>
        <taxon>Eukaryota</taxon>
        <taxon>Metazoa</taxon>
        <taxon>Porifera</taxon>
        <taxon>Demospongiae</taxon>
        <taxon>Heteroscleromorpha</taxon>
        <taxon>Haplosclerida</taxon>
        <taxon>Niphatidae</taxon>
        <taxon>Amphimedon</taxon>
    </lineage>
</organism>
<evidence type="ECO:0000313" key="1">
    <source>
        <dbReference type="EnsemblMetazoa" id="Aqu2.1.24097_001"/>
    </source>
</evidence>
<accession>A0A1X7U831</accession>
<sequence length="97" mass="10792">MSKLRRKKTLKSVNPDIADLAQEDISLSVGQNLFGSGFEVKMKERAESVKLLAASRPSALSQGKKFSSERPSHCSPKRQWPVLFRETLAEEGIKAFS</sequence>
<name>A0A1X7U831_AMPQE</name>
<proteinExistence type="predicted"/>
<dbReference type="InParanoid" id="A0A1X7U831"/>